<accession>A0ABW3S4F5</accession>
<name>A0ABW3S4F5_9BACL</name>
<evidence type="ECO:0000313" key="2">
    <source>
        <dbReference type="Proteomes" id="UP001597262"/>
    </source>
</evidence>
<sequence>MKIYNPSNNNIHQVEICLLDEEGYKGAVIIEIGGNVRGSSIIQGAIDTFVDGDFFPIQHELNERHIDCVSDDGYPELIALFKDGNDEELLIDMPDIEDYIVGAKIISVRDRN</sequence>
<evidence type="ECO:0000313" key="1">
    <source>
        <dbReference type="EMBL" id="MFD1179646.1"/>
    </source>
</evidence>
<proteinExistence type="predicted"/>
<dbReference type="EMBL" id="JBHTLM010000037">
    <property type="protein sequence ID" value="MFD1179646.1"/>
    <property type="molecule type" value="Genomic_DNA"/>
</dbReference>
<comment type="caution">
    <text evidence="1">The sequence shown here is derived from an EMBL/GenBank/DDBJ whole genome shotgun (WGS) entry which is preliminary data.</text>
</comment>
<reference evidence="2" key="1">
    <citation type="journal article" date="2019" name="Int. J. Syst. Evol. Microbiol.">
        <title>The Global Catalogue of Microorganisms (GCM) 10K type strain sequencing project: providing services to taxonomists for standard genome sequencing and annotation.</title>
        <authorList>
            <consortium name="The Broad Institute Genomics Platform"/>
            <consortium name="The Broad Institute Genome Sequencing Center for Infectious Disease"/>
            <person name="Wu L."/>
            <person name="Ma J."/>
        </authorList>
    </citation>
    <scope>NUCLEOTIDE SEQUENCE [LARGE SCALE GENOMIC DNA]</scope>
    <source>
        <strain evidence="2">CCUG 59189</strain>
    </source>
</reference>
<organism evidence="1 2">
    <name type="scientific">Paenibacillus puldeungensis</name>
    <dbReference type="NCBI Taxonomy" id="696536"/>
    <lineage>
        <taxon>Bacteria</taxon>
        <taxon>Bacillati</taxon>
        <taxon>Bacillota</taxon>
        <taxon>Bacilli</taxon>
        <taxon>Bacillales</taxon>
        <taxon>Paenibacillaceae</taxon>
        <taxon>Paenibacillus</taxon>
    </lineage>
</organism>
<keyword evidence="2" id="KW-1185">Reference proteome</keyword>
<gene>
    <name evidence="1" type="ORF">ACFQ3W_25565</name>
</gene>
<dbReference type="Proteomes" id="UP001597262">
    <property type="component" value="Unassembled WGS sequence"/>
</dbReference>
<dbReference type="RefSeq" id="WP_379322068.1">
    <property type="nucleotide sequence ID" value="NZ_JBHTLM010000037.1"/>
</dbReference>
<protein>
    <submittedName>
        <fullName evidence="1">Uncharacterized protein</fullName>
    </submittedName>
</protein>